<evidence type="ECO:0000313" key="7">
    <source>
        <dbReference type="EMBL" id="CAK9183075.1"/>
    </source>
</evidence>
<keyword evidence="8" id="KW-1185">Reference proteome</keyword>
<protein>
    <recommendedName>
        <fullName evidence="9">B3 domain-containing protein</fullName>
    </recommendedName>
</protein>
<evidence type="ECO:0000256" key="4">
    <source>
        <dbReference type="ARBA" id="ARBA00023163"/>
    </source>
</evidence>
<reference evidence="7 8" key="1">
    <citation type="submission" date="2024-02" db="EMBL/GenBank/DDBJ databases">
        <authorList>
            <person name="Vignale AGUSTIN F."/>
            <person name="Sosa J E."/>
            <person name="Modenutti C."/>
        </authorList>
    </citation>
    <scope>NUCLEOTIDE SEQUENCE [LARGE SCALE GENOMIC DNA]</scope>
</reference>
<feature type="compositionally biased region" description="Low complexity" evidence="6">
    <location>
        <begin position="282"/>
        <end position="307"/>
    </location>
</feature>
<evidence type="ECO:0008006" key="9">
    <source>
        <dbReference type="Google" id="ProtNLM"/>
    </source>
</evidence>
<proteinExistence type="predicted"/>
<accession>A0ABC8UPY0</accession>
<evidence type="ECO:0000313" key="8">
    <source>
        <dbReference type="Proteomes" id="UP001642360"/>
    </source>
</evidence>
<sequence>MIMDETEEYFLGWSPSSEKIAKSYQVAAARRYLDSIANYSSFTKSDVATPRTKSSSRVVKRLRFESDDDDDDHSNRNKIGRQMVLDHGPNPPPSLPIEFQDRIRDMGGSPETIVLVIQKALYWTDVNDAQNRLSIPQSQIRTEFLEDDERETLKGRNGDNNVAAMEVRLIDPLLQVCTVSLRRWEMKKKRGGSSPLYVLNGPSWKTMKSSNGLELGLVIQLWSFRVGGEPCFALVKLPGGEEDGGNVGAGSSPSNSNGAGSCNDGSSPTNSNGGGPGDSDGDQSSLSNSNSGGSNSDRNSRTNIRWW</sequence>
<keyword evidence="2" id="KW-0805">Transcription regulation</keyword>
<evidence type="ECO:0000256" key="3">
    <source>
        <dbReference type="ARBA" id="ARBA00023125"/>
    </source>
</evidence>
<evidence type="ECO:0000256" key="1">
    <source>
        <dbReference type="ARBA" id="ARBA00004123"/>
    </source>
</evidence>
<evidence type="ECO:0000256" key="2">
    <source>
        <dbReference type="ARBA" id="ARBA00023015"/>
    </source>
</evidence>
<feature type="region of interest" description="Disordered" evidence="6">
    <location>
        <begin position="244"/>
        <end position="307"/>
    </location>
</feature>
<dbReference type="PANTHER" id="PTHR31541">
    <property type="entry name" value="B3 DOMAIN PLANT PROTEIN-RELATED"/>
    <property type="match status" value="1"/>
</dbReference>
<gene>
    <name evidence="7" type="ORF">ILEXP_LOCUS53309</name>
</gene>
<feature type="compositionally biased region" description="Low complexity" evidence="6">
    <location>
        <begin position="249"/>
        <end position="271"/>
    </location>
</feature>
<dbReference type="GO" id="GO:0003677">
    <property type="term" value="F:DNA binding"/>
    <property type="evidence" value="ECO:0007669"/>
    <property type="project" value="UniProtKB-KW"/>
</dbReference>
<evidence type="ECO:0000256" key="5">
    <source>
        <dbReference type="ARBA" id="ARBA00023242"/>
    </source>
</evidence>
<organism evidence="7 8">
    <name type="scientific">Ilex paraguariensis</name>
    <name type="common">yerba mate</name>
    <dbReference type="NCBI Taxonomy" id="185542"/>
    <lineage>
        <taxon>Eukaryota</taxon>
        <taxon>Viridiplantae</taxon>
        <taxon>Streptophyta</taxon>
        <taxon>Embryophyta</taxon>
        <taxon>Tracheophyta</taxon>
        <taxon>Spermatophyta</taxon>
        <taxon>Magnoliopsida</taxon>
        <taxon>eudicotyledons</taxon>
        <taxon>Gunneridae</taxon>
        <taxon>Pentapetalae</taxon>
        <taxon>asterids</taxon>
        <taxon>campanulids</taxon>
        <taxon>Aquifoliales</taxon>
        <taxon>Aquifoliaceae</taxon>
        <taxon>Ilex</taxon>
    </lineage>
</organism>
<keyword evidence="5" id="KW-0539">Nucleus</keyword>
<dbReference type="InterPro" id="IPR005508">
    <property type="entry name" value="At2g31720-like"/>
</dbReference>
<dbReference type="Proteomes" id="UP001642360">
    <property type="component" value="Unassembled WGS sequence"/>
</dbReference>
<dbReference type="InterPro" id="IPR015300">
    <property type="entry name" value="DNA-bd_pseudobarrel_sf"/>
</dbReference>
<evidence type="ECO:0000256" key="6">
    <source>
        <dbReference type="SAM" id="MobiDB-lite"/>
    </source>
</evidence>
<comment type="subcellular location">
    <subcellularLocation>
        <location evidence="1">Nucleus</location>
    </subcellularLocation>
</comment>
<dbReference type="PANTHER" id="PTHR31541:SF25">
    <property type="entry name" value="GAMMA-GLIADIN B"/>
    <property type="match status" value="1"/>
</dbReference>
<dbReference type="SUPFAM" id="SSF101936">
    <property type="entry name" value="DNA-binding pseudobarrel domain"/>
    <property type="match status" value="1"/>
</dbReference>
<comment type="caution">
    <text evidence="7">The sequence shown here is derived from an EMBL/GenBank/DDBJ whole genome shotgun (WGS) entry which is preliminary data.</text>
</comment>
<keyword evidence="4" id="KW-0804">Transcription</keyword>
<name>A0ABC8UPY0_9AQUA</name>
<feature type="region of interest" description="Disordered" evidence="6">
    <location>
        <begin position="62"/>
        <end position="93"/>
    </location>
</feature>
<dbReference type="Pfam" id="PF03754">
    <property type="entry name" value="At2g31720-like"/>
    <property type="match status" value="1"/>
</dbReference>
<dbReference type="Gene3D" id="2.40.330.10">
    <property type="entry name" value="DNA-binding pseudobarrel domain"/>
    <property type="match status" value="1"/>
</dbReference>
<dbReference type="GO" id="GO:0005634">
    <property type="term" value="C:nucleus"/>
    <property type="evidence" value="ECO:0007669"/>
    <property type="project" value="UniProtKB-SubCell"/>
</dbReference>
<keyword evidence="3" id="KW-0238">DNA-binding</keyword>
<dbReference type="AlphaFoldDB" id="A0ABC8UPY0"/>
<dbReference type="EMBL" id="CAUOFW020008502">
    <property type="protein sequence ID" value="CAK9183075.1"/>
    <property type="molecule type" value="Genomic_DNA"/>
</dbReference>